<feature type="region of interest" description="Disordered" evidence="1">
    <location>
        <begin position="171"/>
        <end position="203"/>
    </location>
</feature>
<reference evidence="4" key="1">
    <citation type="journal article" date="2018" name="Nat. Microbiol.">
        <title>Leveraging single-cell genomics to expand the fungal tree of life.</title>
        <authorList>
            <person name="Ahrendt S.R."/>
            <person name="Quandt C.A."/>
            <person name="Ciobanu D."/>
            <person name="Clum A."/>
            <person name="Salamov A."/>
            <person name="Andreopoulos B."/>
            <person name="Cheng J.F."/>
            <person name="Woyke T."/>
            <person name="Pelin A."/>
            <person name="Henrissat B."/>
            <person name="Reynolds N.K."/>
            <person name="Benny G.L."/>
            <person name="Smith M.E."/>
            <person name="James T.Y."/>
            <person name="Grigoriev I.V."/>
        </authorList>
    </citation>
    <scope>NUCLEOTIDE SEQUENCE [LARGE SCALE GENOMIC DNA]</scope>
    <source>
        <strain evidence="4">RSA 468</strain>
    </source>
</reference>
<feature type="transmembrane region" description="Helical" evidence="2">
    <location>
        <begin position="46"/>
        <end position="67"/>
    </location>
</feature>
<keyword evidence="4" id="KW-1185">Reference proteome</keyword>
<evidence type="ECO:0000313" key="4">
    <source>
        <dbReference type="Proteomes" id="UP000268162"/>
    </source>
</evidence>
<evidence type="ECO:0000256" key="2">
    <source>
        <dbReference type="SAM" id="Phobius"/>
    </source>
</evidence>
<accession>A0A4P9ZLH0</accession>
<dbReference type="AlphaFoldDB" id="A0A4P9ZLH0"/>
<feature type="compositionally biased region" description="Low complexity" evidence="1">
    <location>
        <begin position="82"/>
        <end position="104"/>
    </location>
</feature>
<feature type="compositionally biased region" description="Polar residues" evidence="1">
    <location>
        <begin position="108"/>
        <end position="122"/>
    </location>
</feature>
<keyword evidence="2" id="KW-1133">Transmembrane helix</keyword>
<feature type="compositionally biased region" description="Pro residues" evidence="1">
    <location>
        <begin position="72"/>
        <end position="81"/>
    </location>
</feature>
<organism evidence="3 4">
    <name type="scientific">Dimargaris cristalligena</name>
    <dbReference type="NCBI Taxonomy" id="215637"/>
    <lineage>
        <taxon>Eukaryota</taxon>
        <taxon>Fungi</taxon>
        <taxon>Fungi incertae sedis</taxon>
        <taxon>Zoopagomycota</taxon>
        <taxon>Kickxellomycotina</taxon>
        <taxon>Dimargaritomycetes</taxon>
        <taxon>Dimargaritales</taxon>
        <taxon>Dimargaritaceae</taxon>
        <taxon>Dimargaris</taxon>
    </lineage>
</organism>
<feature type="region of interest" description="Disordered" evidence="1">
    <location>
        <begin position="72"/>
        <end position="126"/>
    </location>
</feature>
<feature type="compositionally biased region" description="Low complexity" evidence="1">
    <location>
        <begin position="171"/>
        <end position="191"/>
    </location>
</feature>
<keyword evidence="2" id="KW-0812">Transmembrane</keyword>
<dbReference type="Gene3D" id="1.20.58.80">
    <property type="entry name" value="Phosphotransferase system, lactose/cellobiose-type IIA subunit"/>
    <property type="match status" value="1"/>
</dbReference>
<dbReference type="Proteomes" id="UP000268162">
    <property type="component" value="Unassembled WGS sequence"/>
</dbReference>
<evidence type="ECO:0000256" key="1">
    <source>
        <dbReference type="SAM" id="MobiDB-lite"/>
    </source>
</evidence>
<evidence type="ECO:0000313" key="3">
    <source>
        <dbReference type="EMBL" id="RKP33331.1"/>
    </source>
</evidence>
<proteinExistence type="predicted"/>
<keyword evidence="2" id="KW-0472">Membrane</keyword>
<protein>
    <recommendedName>
        <fullName evidence="5">MIT domain-containing protein</fullName>
    </recommendedName>
</protein>
<gene>
    <name evidence="3" type="ORF">BJ085DRAFT_40466</name>
</gene>
<dbReference type="EMBL" id="ML004030">
    <property type="protein sequence ID" value="RKP33331.1"/>
    <property type="molecule type" value="Genomic_DNA"/>
</dbReference>
<name>A0A4P9ZLH0_9FUNG</name>
<sequence>MSLGINFLLGSSAWTAEANDLTTYIPPEPTAPSVVSLLLLPSSRPLLFWATVTALFAASIYSFYPLLRRPPSRPPNPPTPITPTHSDSATIPPPSSSSSSASLAKAITPQSPTAGSPSTLQRPQAKKLQINTSPCALTVALSQALDSLRSSEYFPPPASAELVLSPTMFSTRRPTPVTPARSAPAASASPTPNDPAPPSTSDPLLRFSHYHDLAYKVVERALAMERKKALPQAYRYYTSGLQEVTNALSVELPDAIK</sequence>
<evidence type="ECO:0008006" key="5">
    <source>
        <dbReference type="Google" id="ProtNLM"/>
    </source>
</evidence>